<evidence type="ECO:0000313" key="1">
    <source>
        <dbReference type="EMBL" id="VVC37347.1"/>
    </source>
</evidence>
<dbReference type="EMBL" id="CABPRJ010001445">
    <property type="protein sequence ID" value="VVC37347.1"/>
    <property type="molecule type" value="Genomic_DNA"/>
</dbReference>
<protein>
    <recommendedName>
        <fullName evidence="3">Reverse transcriptase domain</fullName>
    </recommendedName>
</protein>
<keyword evidence="2" id="KW-1185">Reference proteome</keyword>
<dbReference type="PANTHER" id="PTHR47027">
    <property type="entry name" value="REVERSE TRANSCRIPTASE DOMAIN-CONTAINING PROTEIN"/>
    <property type="match status" value="1"/>
</dbReference>
<dbReference type="PANTHER" id="PTHR47027:SF20">
    <property type="entry name" value="REVERSE TRANSCRIPTASE-LIKE PROTEIN WITH RNA-DIRECTED DNA POLYMERASE DOMAIN"/>
    <property type="match status" value="1"/>
</dbReference>
<sequence>MVVIVVLSDFRASRRNRNGGLEQYIKIEELKFKRVSQFKYLGSMITEDNDIKTEVPTRIQLANRGYYGLEKILRHLLSRFGPIYDRQTNEWRKLHNVELQGLFQRPNIVREIAKWKLSWAGHDWRKQGTLVKWVIEEEPNGKRPLERPKLRWEDGVKREVENIEPGVKLREVAEDRDRWQSLAFSGWS</sequence>
<evidence type="ECO:0000313" key="2">
    <source>
        <dbReference type="Proteomes" id="UP000325440"/>
    </source>
</evidence>
<reference evidence="1 2" key="1">
    <citation type="submission" date="2019-08" db="EMBL/GenBank/DDBJ databases">
        <authorList>
            <person name="Alioto T."/>
            <person name="Alioto T."/>
            <person name="Gomez Garrido J."/>
        </authorList>
    </citation>
    <scope>NUCLEOTIDE SEQUENCE [LARGE SCALE GENOMIC DNA]</scope>
</reference>
<organism evidence="1 2">
    <name type="scientific">Cinara cedri</name>
    <dbReference type="NCBI Taxonomy" id="506608"/>
    <lineage>
        <taxon>Eukaryota</taxon>
        <taxon>Metazoa</taxon>
        <taxon>Ecdysozoa</taxon>
        <taxon>Arthropoda</taxon>
        <taxon>Hexapoda</taxon>
        <taxon>Insecta</taxon>
        <taxon>Pterygota</taxon>
        <taxon>Neoptera</taxon>
        <taxon>Paraneoptera</taxon>
        <taxon>Hemiptera</taxon>
        <taxon>Sternorrhyncha</taxon>
        <taxon>Aphidomorpha</taxon>
        <taxon>Aphidoidea</taxon>
        <taxon>Aphididae</taxon>
        <taxon>Lachninae</taxon>
        <taxon>Cinara</taxon>
    </lineage>
</organism>
<name>A0A5E4N086_9HEMI</name>
<accession>A0A5E4N086</accession>
<evidence type="ECO:0008006" key="3">
    <source>
        <dbReference type="Google" id="ProtNLM"/>
    </source>
</evidence>
<dbReference type="OrthoDB" id="6624189at2759"/>
<dbReference type="AlphaFoldDB" id="A0A5E4N086"/>
<dbReference type="Proteomes" id="UP000325440">
    <property type="component" value="Unassembled WGS sequence"/>
</dbReference>
<proteinExistence type="predicted"/>
<gene>
    <name evidence="1" type="ORF">CINCED_3A017972</name>
</gene>